<reference evidence="2 3" key="1">
    <citation type="submission" date="2024-08" db="EMBL/GenBank/DDBJ databases">
        <authorList>
            <person name="Ishaq N."/>
        </authorList>
    </citation>
    <scope>NUCLEOTIDE SEQUENCE [LARGE SCALE GENOMIC DNA]</scope>
    <source>
        <strain evidence="2 3">JCM 30400</strain>
    </source>
</reference>
<keyword evidence="3" id="KW-1185">Reference proteome</keyword>
<feature type="chain" id="PRO_5046829772" evidence="1">
    <location>
        <begin position="21"/>
        <end position="131"/>
    </location>
</feature>
<evidence type="ECO:0000313" key="3">
    <source>
        <dbReference type="Proteomes" id="UP001569414"/>
    </source>
</evidence>
<gene>
    <name evidence="2" type="ORF">ACCI51_18470</name>
</gene>
<organism evidence="2 3">
    <name type="scientific">Microbulbifer echini</name>
    <dbReference type="NCBI Taxonomy" id="1529067"/>
    <lineage>
        <taxon>Bacteria</taxon>
        <taxon>Pseudomonadati</taxon>
        <taxon>Pseudomonadota</taxon>
        <taxon>Gammaproteobacteria</taxon>
        <taxon>Cellvibrionales</taxon>
        <taxon>Microbulbiferaceae</taxon>
        <taxon>Microbulbifer</taxon>
    </lineage>
</organism>
<evidence type="ECO:0000256" key="1">
    <source>
        <dbReference type="SAM" id="SignalP"/>
    </source>
</evidence>
<sequence>MKTGITVTAGFCMALLIGCAAQPEQVPGAGGIVIDTWGVNMSQYQVDLSECKGIAYSTYSDQGRRGLTGAAGGAVVGGALGAIVGDSSRAAAAGAGAGALVGGLSGAGSAGAEAQQIIKNCLRGRGYRVLN</sequence>
<accession>A0ABV4NSL3</accession>
<dbReference type="RefSeq" id="WP_299588416.1">
    <property type="nucleotide sequence ID" value="NZ_JBGMEL010000029.1"/>
</dbReference>
<dbReference type="Proteomes" id="UP001569414">
    <property type="component" value="Unassembled WGS sequence"/>
</dbReference>
<name>A0ABV4NSL3_9GAMM</name>
<evidence type="ECO:0000313" key="2">
    <source>
        <dbReference type="EMBL" id="MFA0792527.1"/>
    </source>
</evidence>
<dbReference type="EMBL" id="JBGMEL010000029">
    <property type="protein sequence ID" value="MFA0792527.1"/>
    <property type="molecule type" value="Genomic_DNA"/>
</dbReference>
<keyword evidence="1" id="KW-0732">Signal</keyword>
<feature type="signal peptide" evidence="1">
    <location>
        <begin position="1"/>
        <end position="20"/>
    </location>
</feature>
<protein>
    <submittedName>
        <fullName evidence="2">Glycine zipper family protein</fullName>
    </submittedName>
</protein>
<dbReference type="PROSITE" id="PS51257">
    <property type="entry name" value="PROKAR_LIPOPROTEIN"/>
    <property type="match status" value="1"/>
</dbReference>
<proteinExistence type="predicted"/>
<comment type="caution">
    <text evidence="2">The sequence shown here is derived from an EMBL/GenBank/DDBJ whole genome shotgun (WGS) entry which is preliminary data.</text>
</comment>